<evidence type="ECO:0000313" key="1">
    <source>
        <dbReference type="EMBL" id="RWS30250.1"/>
    </source>
</evidence>
<protein>
    <submittedName>
        <fullName evidence="1">Uncharacterized protein</fullName>
    </submittedName>
</protein>
<dbReference type="AlphaFoldDB" id="A0A443SRT5"/>
<evidence type="ECO:0000313" key="2">
    <source>
        <dbReference type="Proteomes" id="UP000288716"/>
    </source>
</evidence>
<sequence>ELNVIRNHINVKADSVCPNILFATRLLIVWTEVTKMRTSAKTRKRVRKALTNAGITNAGQLRFCAAVSTDAEITRTKRCAKL</sequence>
<accession>A0A443SRT5</accession>
<feature type="non-terminal residue" evidence="1">
    <location>
        <position position="1"/>
    </location>
</feature>
<comment type="caution">
    <text evidence="1">The sequence shown here is derived from an EMBL/GenBank/DDBJ whole genome shotgun (WGS) entry which is preliminary data.</text>
</comment>
<dbReference type="Proteomes" id="UP000288716">
    <property type="component" value="Unassembled WGS sequence"/>
</dbReference>
<keyword evidence="2" id="KW-1185">Reference proteome</keyword>
<dbReference type="VEuPathDB" id="VectorBase:LDEU001790"/>
<reference evidence="1 2" key="1">
    <citation type="journal article" date="2018" name="Gigascience">
        <title>Genomes of trombidid mites reveal novel predicted allergens and laterally-transferred genes associated with secondary metabolism.</title>
        <authorList>
            <person name="Dong X."/>
            <person name="Chaisiri K."/>
            <person name="Xia D."/>
            <person name="Armstrong S.D."/>
            <person name="Fang Y."/>
            <person name="Donnelly M.J."/>
            <person name="Kadowaki T."/>
            <person name="McGarry J.W."/>
            <person name="Darby A.C."/>
            <person name="Makepeace B.L."/>
        </authorList>
    </citation>
    <scope>NUCLEOTIDE SEQUENCE [LARGE SCALE GENOMIC DNA]</scope>
    <source>
        <strain evidence="1">UoL-UT</strain>
    </source>
</reference>
<name>A0A443SRT5_9ACAR</name>
<organism evidence="1 2">
    <name type="scientific">Leptotrombidium deliense</name>
    <dbReference type="NCBI Taxonomy" id="299467"/>
    <lineage>
        <taxon>Eukaryota</taxon>
        <taxon>Metazoa</taxon>
        <taxon>Ecdysozoa</taxon>
        <taxon>Arthropoda</taxon>
        <taxon>Chelicerata</taxon>
        <taxon>Arachnida</taxon>
        <taxon>Acari</taxon>
        <taxon>Acariformes</taxon>
        <taxon>Trombidiformes</taxon>
        <taxon>Prostigmata</taxon>
        <taxon>Anystina</taxon>
        <taxon>Parasitengona</taxon>
        <taxon>Trombiculoidea</taxon>
        <taxon>Trombiculidae</taxon>
        <taxon>Leptotrombidium</taxon>
    </lineage>
</organism>
<dbReference type="EMBL" id="NCKV01000579">
    <property type="protein sequence ID" value="RWS30250.1"/>
    <property type="molecule type" value="Genomic_DNA"/>
</dbReference>
<proteinExistence type="predicted"/>
<gene>
    <name evidence="1" type="ORF">B4U80_05028</name>
</gene>